<proteinExistence type="inferred from homology"/>
<dbReference type="Pfam" id="PF03920">
    <property type="entry name" value="TLE_N"/>
    <property type="match status" value="1"/>
</dbReference>
<dbReference type="InterPro" id="IPR015943">
    <property type="entry name" value="WD40/YVTN_repeat-like_dom_sf"/>
</dbReference>
<keyword evidence="7" id="KW-1185">Reference proteome</keyword>
<evidence type="ECO:0000259" key="5">
    <source>
        <dbReference type="Pfam" id="PF03920"/>
    </source>
</evidence>
<feature type="domain" description="Groucho/TLE N-terminal Q-rich" evidence="5">
    <location>
        <begin position="77"/>
        <end position="178"/>
    </location>
</feature>
<organism evidence="6 7">
    <name type="scientific">Eufriesea mexicana</name>
    <dbReference type="NCBI Taxonomy" id="516756"/>
    <lineage>
        <taxon>Eukaryota</taxon>
        <taxon>Metazoa</taxon>
        <taxon>Ecdysozoa</taxon>
        <taxon>Arthropoda</taxon>
        <taxon>Hexapoda</taxon>
        <taxon>Insecta</taxon>
        <taxon>Pterygota</taxon>
        <taxon>Neoptera</taxon>
        <taxon>Endopterygota</taxon>
        <taxon>Hymenoptera</taxon>
        <taxon>Apocrita</taxon>
        <taxon>Aculeata</taxon>
        <taxon>Apoidea</taxon>
        <taxon>Anthophila</taxon>
        <taxon>Apidae</taxon>
        <taxon>Eufriesea</taxon>
    </lineage>
</organism>
<feature type="compositionally biased region" description="Basic and acidic residues" evidence="4">
    <location>
        <begin position="600"/>
        <end position="611"/>
    </location>
</feature>
<dbReference type="GO" id="GO:0090090">
    <property type="term" value="P:negative regulation of canonical Wnt signaling pathway"/>
    <property type="evidence" value="ECO:0007669"/>
    <property type="project" value="TreeGrafter"/>
</dbReference>
<evidence type="ECO:0000313" key="7">
    <source>
        <dbReference type="Proteomes" id="UP000250275"/>
    </source>
</evidence>
<keyword evidence="3" id="KW-0539">Nucleus</keyword>
<feature type="compositionally biased region" description="Polar residues" evidence="4">
    <location>
        <begin position="362"/>
        <end position="373"/>
    </location>
</feature>
<dbReference type="GO" id="GO:0005634">
    <property type="term" value="C:nucleus"/>
    <property type="evidence" value="ECO:0007669"/>
    <property type="project" value="UniProtKB-SubCell"/>
</dbReference>
<dbReference type="SUPFAM" id="SSF50978">
    <property type="entry name" value="WD40 repeat-like"/>
    <property type="match status" value="1"/>
</dbReference>
<dbReference type="PANTHER" id="PTHR10814">
    <property type="entry name" value="TRANSDUCIN-LIKE ENHANCER PROTEIN"/>
    <property type="match status" value="1"/>
</dbReference>
<comment type="subcellular location">
    <subcellularLocation>
        <location evidence="1">Nucleus</location>
    </subcellularLocation>
</comment>
<dbReference type="Proteomes" id="UP000250275">
    <property type="component" value="Unassembled WGS sequence"/>
</dbReference>
<feature type="compositionally biased region" description="Basic and acidic residues" evidence="4">
    <location>
        <begin position="297"/>
        <end position="313"/>
    </location>
</feature>
<comment type="similarity">
    <text evidence="2">Belongs to the WD repeat Groucho/TLE family.</text>
</comment>
<feature type="region of interest" description="Disordered" evidence="4">
    <location>
        <begin position="587"/>
        <end position="611"/>
    </location>
</feature>
<dbReference type="InterPro" id="IPR005617">
    <property type="entry name" value="Groucho/TLE_N"/>
</dbReference>
<feature type="compositionally biased region" description="Polar residues" evidence="4">
    <location>
        <begin position="385"/>
        <end position="397"/>
    </location>
</feature>
<gene>
    <name evidence="6" type="ORF">WN48_06568</name>
</gene>
<dbReference type="OrthoDB" id="2624652at2759"/>
<feature type="compositionally biased region" description="Polar residues" evidence="4">
    <location>
        <begin position="589"/>
        <end position="598"/>
    </location>
</feature>
<evidence type="ECO:0000256" key="4">
    <source>
        <dbReference type="SAM" id="MobiDB-lite"/>
    </source>
</evidence>
<dbReference type="InterPro" id="IPR036322">
    <property type="entry name" value="WD40_repeat_dom_sf"/>
</dbReference>
<feature type="compositionally biased region" description="Basic and acidic residues" evidence="4">
    <location>
        <begin position="266"/>
        <end position="277"/>
    </location>
</feature>
<name>A0A310SK62_9HYME</name>
<evidence type="ECO:0000256" key="2">
    <source>
        <dbReference type="ARBA" id="ARBA00005969"/>
    </source>
</evidence>
<sequence>MNVNVATPEYSGNICQGPPQPGQQIKFTVGESCDRIKEEFNFLQNQCHAYTLRHHSIAASTTVLKSFNLYLSPFLCVHSLKLECEKLATDKIEIQRHYVMYYEMSYGLNVEMHKQAEISKRLNAIIGQILPFLSQEHQQQVATAVDRAKQITMSELNSIIGQQRPDISRLLQQMHAQQLPPGTAIGAHPGLPGLPGLGPGAGLPVSTSASAALIGLGLTPGAATAPGTTAAHPLSMLSKPELHRGQPDDLKSNGGVRRSSISPGDKYSRPRTPQETHHSHHSQNHHDHPMHIKKMKKEQDKDIGHSDGEKSDQDLVVDDASEGPTSPVVNGTTSPRENGLDKVAPIGAGVQTKKDVPPHSPRSGTSSNASTPSAKKMEEREKPTTPISKPLTPTSGSAIGGGLKPSGSAKLLQGPPPPGVPSAYPPHYAPGPPPHHLAPAGQHPHVDMMGYNGYVAPRAPPSLQQLYDPHVAMRAPMGSVGVPGGKPAYSFHVLSEGQMQPVPFPPDALSGQGIPRHARQINTLSHGEVVCAVTISNPTKYVYTGGKGCVKVWDIGQGGTGSTKSVSQLDCLQPDNYIRRQYSDHIDPYQTSKNGRYSRSNRDMTLRHLST</sequence>
<feature type="region of interest" description="Disordered" evidence="4">
    <location>
        <begin position="239"/>
        <end position="441"/>
    </location>
</feature>
<dbReference type="EMBL" id="KQ760495">
    <property type="protein sequence ID" value="OAD60102.1"/>
    <property type="molecule type" value="Genomic_DNA"/>
</dbReference>
<accession>A0A310SK62</accession>
<dbReference type="AlphaFoldDB" id="A0A310SK62"/>
<dbReference type="GO" id="GO:0005667">
    <property type="term" value="C:transcription regulator complex"/>
    <property type="evidence" value="ECO:0007669"/>
    <property type="project" value="TreeGrafter"/>
</dbReference>
<evidence type="ECO:0000256" key="3">
    <source>
        <dbReference type="ARBA" id="ARBA00023242"/>
    </source>
</evidence>
<feature type="compositionally biased region" description="Basic and acidic residues" evidence="4">
    <location>
        <begin position="240"/>
        <end position="251"/>
    </location>
</feature>
<feature type="compositionally biased region" description="Pro residues" evidence="4">
    <location>
        <begin position="414"/>
        <end position="436"/>
    </location>
</feature>
<dbReference type="Gene3D" id="2.130.10.10">
    <property type="entry name" value="YVTN repeat-like/Quinoprotein amine dehydrogenase"/>
    <property type="match status" value="1"/>
</dbReference>
<dbReference type="GO" id="GO:0003714">
    <property type="term" value="F:transcription corepressor activity"/>
    <property type="evidence" value="ECO:0007669"/>
    <property type="project" value="TreeGrafter"/>
</dbReference>
<reference evidence="6 7" key="1">
    <citation type="submission" date="2015-07" db="EMBL/GenBank/DDBJ databases">
        <title>The genome of Eufriesea mexicana.</title>
        <authorList>
            <person name="Pan H."/>
            <person name="Kapheim K."/>
        </authorList>
    </citation>
    <scope>NUCLEOTIDE SEQUENCE [LARGE SCALE GENOMIC DNA]</scope>
    <source>
        <strain evidence="6">0111107269</strain>
        <tissue evidence="6">Whole body</tissue>
    </source>
</reference>
<dbReference type="InterPro" id="IPR009146">
    <property type="entry name" value="Groucho_enhance"/>
</dbReference>
<dbReference type="PANTHER" id="PTHR10814:SF36">
    <property type="entry name" value="PROTEIN GROUCHO-LIKE PROTEIN"/>
    <property type="match status" value="1"/>
</dbReference>
<feature type="compositionally biased region" description="Polar residues" evidence="4">
    <location>
        <begin position="323"/>
        <end position="336"/>
    </location>
</feature>
<evidence type="ECO:0000313" key="6">
    <source>
        <dbReference type="EMBL" id="OAD60102.1"/>
    </source>
</evidence>
<evidence type="ECO:0000256" key="1">
    <source>
        <dbReference type="ARBA" id="ARBA00004123"/>
    </source>
</evidence>
<protein>
    <submittedName>
        <fullName evidence="6">Transducin-like enhancer protein 4</fullName>
    </submittedName>
</protein>